<dbReference type="InterPro" id="IPR043128">
    <property type="entry name" value="Rev_trsase/Diguanyl_cyclase"/>
</dbReference>
<evidence type="ECO:0000259" key="2">
    <source>
        <dbReference type="PROSITE" id="PS50994"/>
    </source>
</evidence>
<dbReference type="Gene3D" id="3.30.70.270">
    <property type="match status" value="2"/>
</dbReference>
<dbReference type="SUPFAM" id="SSF53098">
    <property type="entry name" value="Ribonuclease H-like"/>
    <property type="match status" value="2"/>
</dbReference>
<dbReference type="Gene3D" id="3.10.10.10">
    <property type="entry name" value="HIV Type 1 Reverse Transcriptase, subunit A, domain 1"/>
    <property type="match status" value="1"/>
</dbReference>
<dbReference type="Pfam" id="PF13456">
    <property type="entry name" value="RVT_3"/>
    <property type="match status" value="1"/>
</dbReference>
<dbReference type="Pfam" id="PF17919">
    <property type="entry name" value="RT_RNaseH_2"/>
    <property type="match status" value="1"/>
</dbReference>
<dbReference type="CDD" id="cd01647">
    <property type="entry name" value="RT_LTR"/>
    <property type="match status" value="1"/>
</dbReference>
<feature type="domain" description="Integrase catalytic" evidence="2">
    <location>
        <begin position="1141"/>
        <end position="1295"/>
    </location>
</feature>
<dbReference type="PANTHER" id="PTHR48475">
    <property type="entry name" value="RIBONUCLEASE H"/>
    <property type="match status" value="1"/>
</dbReference>
<proteinExistence type="predicted"/>
<dbReference type="CDD" id="cd09279">
    <property type="entry name" value="RNase_HI_like"/>
    <property type="match status" value="1"/>
</dbReference>
<dbReference type="EMBL" id="OIVN01000511">
    <property type="protein sequence ID" value="SPC81366.1"/>
    <property type="molecule type" value="Genomic_DNA"/>
</dbReference>
<dbReference type="InterPro" id="IPR043502">
    <property type="entry name" value="DNA/RNA_pol_sf"/>
</dbReference>
<name>A0A2N9ERC3_FAGSY</name>
<gene>
    <name evidence="3" type="ORF">FSB_LOCUS9248</name>
</gene>
<dbReference type="GO" id="GO:0003676">
    <property type="term" value="F:nucleic acid binding"/>
    <property type="evidence" value="ECO:0007669"/>
    <property type="project" value="InterPro"/>
</dbReference>
<dbReference type="InterPro" id="IPR001584">
    <property type="entry name" value="Integrase_cat-core"/>
</dbReference>
<dbReference type="GO" id="GO:0015074">
    <property type="term" value="P:DNA integration"/>
    <property type="evidence" value="ECO:0007669"/>
    <property type="project" value="InterPro"/>
</dbReference>
<sequence>MEKKSNETFREYAQRWREKAARARPLDEREMVKIFVDTLKNPYFDRMIGLQLQFFVDLIPVGKRIEDAVKTKKIVDMSALLALAEQASKKAPAKKKEGDVQMIERSNGRPRQALPTFTMPYNGPQRRAFDQNLTCDFHFGEVGHAVENCQQLRHRVQDLIDHGILKFERLPNITTNPLPNHPEGNVNMIEIEEEDDRFDLANDPTSWKHLFHTLKEQGHITSLEAPPGPSTGDTCEYHSGARGHSLECCKEFRKEIASLTEKGLTTPVPVPDSTTRVKTSEFEIFYENGDPESHLQKYCEQMALHVENELLMISVFLESLSRHAATWFYQLRDLTGWEDLMKVFLERYHFNPKSILEYLGLKEDEEPYIIPNLGVNEVIVEIEGKSSLPALIEEEEEKTKIPPTNDLNTTTTTKEEEEQTKTPPPAKSPDNDTTAEEVRIDPTVEELSINAITTEGDSTAFSIHHCQQGEEAKMWTSVPLPRRISSSNEITCKIPNDLHVSEIDNKADCSLDNIDNSDEEVDLPNDILEALEKQEEGSKPNIEELEVVNLADEGEEPKEVKIGTRFTIEQKEALIALLREFHEIFAWSYQDMSGLETDIVVHKIPLKPKCKPVRQALRRMKPEVILKIKEEVEKQLKAGFLSTVTYLDWVANIVPVPKKDGKFRMCVDYRDLNRASPKDNFPLPHIDTLVDNTTTNAVFSFMDGFSGLKNAGATYQQAMVTLFHDMIHHEIEVYVDDMIAKSRTTQDHLTDLRKLFQRLKKYQLRLNPNKYAFGVTSGKLLGFIVSSRGIEIDPAKLTATCEPLFKLLRKDMKIKWTKDCQKAFDKIKEYLLNPPILVPPTPGHPFILYLIVQAFMSCMLRQQDETWKKEQAIYYLSKKFTEPETRYMLVEKTCCALAWASKKLRQYMLYYTTWLVSRMDLIKYIFEKPALTGKIARWQMLLSEFNILFVAQKAIKGQAIADYLADYPSEQLELMDSEFSDEDVMAVDEGDRCRWKLYFDEVANAIGRFDCTNNMTEYEACIVGLHAALEFGAHELEVFRDFLLIVSQTNGEWQARDPKLIPYQRYISQLVPKFKYVTFTYTSRAHNHFADALATLASLIKLTEGDDVRPLWIKTRDIPAYYAEDANHLIQEMHTGLMGAHANGPFLARKIMRASYYWLTMETWGMDVIGAIIPNESNGHEFILVAIDYFTKWVEACSFKNVTQVAVTRFVKNNIICRYGMPEMLITDNASNLNNRMMDQLCQQFKIQHHNSAPYCPKMNGAVEAANKNVKKILSKMTETYKDWHEHLPYALCAY</sequence>
<dbReference type="GO" id="GO:0004523">
    <property type="term" value="F:RNA-DNA hybrid ribonuclease activity"/>
    <property type="evidence" value="ECO:0007669"/>
    <property type="project" value="InterPro"/>
</dbReference>
<dbReference type="Gene3D" id="3.30.420.10">
    <property type="entry name" value="Ribonuclease H-like superfamily/Ribonuclease H"/>
    <property type="match status" value="2"/>
</dbReference>
<feature type="region of interest" description="Disordered" evidence="1">
    <location>
        <begin position="394"/>
        <end position="435"/>
    </location>
</feature>
<dbReference type="SUPFAM" id="SSF56672">
    <property type="entry name" value="DNA/RNA polymerases"/>
    <property type="match status" value="1"/>
</dbReference>
<evidence type="ECO:0000313" key="3">
    <source>
        <dbReference type="EMBL" id="SPC81366.1"/>
    </source>
</evidence>
<accession>A0A2N9ERC3</accession>
<dbReference type="PROSITE" id="PS50994">
    <property type="entry name" value="INTEGRASE"/>
    <property type="match status" value="1"/>
</dbReference>
<dbReference type="InterPro" id="IPR012337">
    <property type="entry name" value="RNaseH-like_sf"/>
</dbReference>
<reference evidence="3" key="1">
    <citation type="submission" date="2018-02" db="EMBL/GenBank/DDBJ databases">
        <authorList>
            <person name="Cohen D.B."/>
            <person name="Kent A.D."/>
        </authorList>
    </citation>
    <scope>NUCLEOTIDE SEQUENCE</scope>
</reference>
<organism evidence="3">
    <name type="scientific">Fagus sylvatica</name>
    <name type="common">Beechnut</name>
    <dbReference type="NCBI Taxonomy" id="28930"/>
    <lineage>
        <taxon>Eukaryota</taxon>
        <taxon>Viridiplantae</taxon>
        <taxon>Streptophyta</taxon>
        <taxon>Embryophyta</taxon>
        <taxon>Tracheophyta</taxon>
        <taxon>Spermatophyta</taxon>
        <taxon>Magnoliopsida</taxon>
        <taxon>eudicotyledons</taxon>
        <taxon>Gunneridae</taxon>
        <taxon>Pentapetalae</taxon>
        <taxon>rosids</taxon>
        <taxon>fabids</taxon>
        <taxon>Fagales</taxon>
        <taxon>Fagaceae</taxon>
        <taxon>Fagus</taxon>
    </lineage>
</organism>
<dbReference type="InterPro" id="IPR036397">
    <property type="entry name" value="RNaseH_sf"/>
</dbReference>
<dbReference type="InterPro" id="IPR002156">
    <property type="entry name" value="RNaseH_domain"/>
</dbReference>
<dbReference type="InterPro" id="IPR041577">
    <property type="entry name" value="RT_RNaseH_2"/>
</dbReference>
<evidence type="ECO:0000256" key="1">
    <source>
        <dbReference type="SAM" id="MobiDB-lite"/>
    </source>
</evidence>
<dbReference type="FunFam" id="3.30.70.270:FF:000003">
    <property type="entry name" value="Transposon Ty3-G Gag-Pol polyprotein"/>
    <property type="match status" value="1"/>
</dbReference>
<dbReference type="Pfam" id="PF00078">
    <property type="entry name" value="RVT_1"/>
    <property type="match status" value="1"/>
</dbReference>
<feature type="compositionally biased region" description="Low complexity" evidence="1">
    <location>
        <begin position="401"/>
        <end position="412"/>
    </location>
</feature>
<dbReference type="PANTHER" id="PTHR48475:SF1">
    <property type="entry name" value="RNASE H TYPE-1 DOMAIN-CONTAINING PROTEIN"/>
    <property type="match status" value="1"/>
</dbReference>
<protein>
    <recommendedName>
        <fullName evidence="2">Integrase catalytic domain-containing protein</fullName>
    </recommendedName>
</protein>
<dbReference type="Pfam" id="PF00665">
    <property type="entry name" value="rve"/>
    <property type="match status" value="1"/>
</dbReference>
<dbReference type="InterPro" id="IPR000477">
    <property type="entry name" value="RT_dom"/>
</dbReference>